<evidence type="ECO:0000313" key="3">
    <source>
        <dbReference type="Proteomes" id="UP000654075"/>
    </source>
</evidence>
<dbReference type="Proteomes" id="UP000654075">
    <property type="component" value="Unassembled WGS sequence"/>
</dbReference>
<evidence type="ECO:0000313" key="2">
    <source>
        <dbReference type="EMBL" id="CAE8620631.1"/>
    </source>
</evidence>
<protein>
    <submittedName>
        <fullName evidence="2">Uncharacterized protein</fullName>
    </submittedName>
</protein>
<accession>A0A813G3D9</accession>
<sequence>MQKRSQVAEPKQLPVHGQVWFQTFVMDGLRANNSRTTGSMKLLSAQPKNEIVEIEVSIRQHSTDATLQVTGTLMWTFVRKGVLPEYQAYAQRLVEAMRETIGKLDQLTESVGAEGASVEMLRQASTPKPFSAHRRDCSKRTPAADDTDATSCGKEFLLKETRFSISRSEVVTTNLAPKLQGSED</sequence>
<organism evidence="2 3">
    <name type="scientific">Polarella glacialis</name>
    <name type="common">Dinoflagellate</name>
    <dbReference type="NCBI Taxonomy" id="89957"/>
    <lineage>
        <taxon>Eukaryota</taxon>
        <taxon>Sar</taxon>
        <taxon>Alveolata</taxon>
        <taxon>Dinophyceae</taxon>
        <taxon>Suessiales</taxon>
        <taxon>Suessiaceae</taxon>
        <taxon>Polarella</taxon>
    </lineage>
</organism>
<dbReference type="EMBL" id="CAJNNV010027535">
    <property type="protein sequence ID" value="CAE8620631.1"/>
    <property type="molecule type" value="Genomic_DNA"/>
</dbReference>
<keyword evidence="3" id="KW-1185">Reference proteome</keyword>
<evidence type="ECO:0000256" key="1">
    <source>
        <dbReference type="SAM" id="MobiDB-lite"/>
    </source>
</evidence>
<comment type="caution">
    <text evidence="2">The sequence shown here is derived from an EMBL/GenBank/DDBJ whole genome shotgun (WGS) entry which is preliminary data.</text>
</comment>
<dbReference type="AlphaFoldDB" id="A0A813G3D9"/>
<proteinExistence type="predicted"/>
<reference evidence="2" key="1">
    <citation type="submission" date="2021-02" db="EMBL/GenBank/DDBJ databases">
        <authorList>
            <person name="Dougan E. K."/>
            <person name="Rhodes N."/>
            <person name="Thang M."/>
            <person name="Chan C."/>
        </authorList>
    </citation>
    <scope>NUCLEOTIDE SEQUENCE</scope>
</reference>
<feature type="region of interest" description="Disordered" evidence="1">
    <location>
        <begin position="124"/>
        <end position="151"/>
    </location>
</feature>
<feature type="non-terminal residue" evidence="2">
    <location>
        <position position="184"/>
    </location>
</feature>
<feature type="compositionally biased region" description="Basic and acidic residues" evidence="1">
    <location>
        <begin position="133"/>
        <end position="143"/>
    </location>
</feature>
<gene>
    <name evidence="2" type="ORF">PGLA1383_LOCUS38177</name>
</gene>
<name>A0A813G3D9_POLGL</name>